<dbReference type="CDD" id="cd01460">
    <property type="entry name" value="vWA_midasin"/>
    <property type="match status" value="1"/>
</dbReference>
<feature type="compositionally biased region" description="Basic and acidic residues" evidence="11">
    <location>
        <begin position="4708"/>
        <end position="4726"/>
    </location>
</feature>
<comment type="function">
    <text evidence="10">Nuclear chaperone required for maturation and nuclear export of pre-60S ribosome subunits.</text>
</comment>
<dbReference type="InterPro" id="IPR012099">
    <property type="entry name" value="Midasin"/>
</dbReference>
<dbReference type="InterPro" id="IPR040848">
    <property type="entry name" value="AAA_lid_7"/>
</dbReference>
<evidence type="ECO:0000259" key="12">
    <source>
        <dbReference type="PROSITE" id="PS50234"/>
    </source>
</evidence>
<dbReference type="GO" id="GO:0000027">
    <property type="term" value="P:ribosomal large subunit assembly"/>
    <property type="evidence" value="ECO:0007669"/>
    <property type="project" value="InterPro"/>
</dbReference>
<dbReference type="Proteomes" id="UP000478008">
    <property type="component" value="Unassembled WGS sequence"/>
</dbReference>
<evidence type="ECO:0000256" key="6">
    <source>
        <dbReference type="ARBA" id="ARBA00022741"/>
    </source>
</evidence>
<dbReference type="InterPro" id="IPR048617">
    <property type="entry name" value="MDN1_AAA_lid_4"/>
</dbReference>
<feature type="compositionally biased region" description="Acidic residues" evidence="11">
    <location>
        <begin position="4148"/>
        <end position="4172"/>
    </location>
</feature>
<dbReference type="FunFam" id="3.40.50.300:FF:000142">
    <property type="entry name" value="Midasin"/>
    <property type="match status" value="1"/>
</dbReference>
<comment type="subcellular location">
    <subcellularLocation>
        <location evidence="1">Nucleus</location>
        <location evidence="1">Nucleolus</location>
    </subcellularLocation>
    <subcellularLocation>
        <location evidence="2">Nucleus</location>
        <location evidence="2">Nucleoplasm</location>
    </subcellularLocation>
</comment>
<evidence type="ECO:0000313" key="13">
    <source>
        <dbReference type="EMBL" id="VUG18051.1"/>
    </source>
</evidence>
<accession>A0A7D9CXF3</accession>
<dbReference type="InterPro" id="IPR002035">
    <property type="entry name" value="VWF_A"/>
</dbReference>
<feature type="compositionally biased region" description="Acidic residues" evidence="11">
    <location>
        <begin position="4278"/>
        <end position="4328"/>
    </location>
</feature>
<dbReference type="Pfam" id="PF17867">
    <property type="entry name" value="AAA_lid_7"/>
    <property type="match status" value="3"/>
</dbReference>
<comment type="similarity">
    <text evidence="3 10">Belongs to the midasin family.</text>
</comment>
<dbReference type="Gene3D" id="3.40.50.300">
    <property type="entry name" value="P-loop containing nucleotide triphosphate hydrolases"/>
    <property type="match status" value="7"/>
</dbReference>
<dbReference type="CDD" id="cd00009">
    <property type="entry name" value="AAA"/>
    <property type="match status" value="3"/>
</dbReference>
<dbReference type="Pfam" id="PF07728">
    <property type="entry name" value="AAA_5"/>
    <property type="match status" value="8"/>
</dbReference>
<evidence type="ECO:0000313" key="14">
    <source>
        <dbReference type="Proteomes" id="UP000478008"/>
    </source>
</evidence>
<dbReference type="FunFam" id="3.40.50.300:FF:001368">
    <property type="entry name" value="Midasin"/>
    <property type="match status" value="1"/>
</dbReference>
<dbReference type="GO" id="GO:0030687">
    <property type="term" value="C:preribosome, large subunit precursor"/>
    <property type="evidence" value="ECO:0007669"/>
    <property type="project" value="TreeGrafter"/>
</dbReference>
<evidence type="ECO:0000256" key="8">
    <source>
        <dbReference type="ARBA" id="ARBA00023186"/>
    </source>
</evidence>
<dbReference type="SMART" id="SM00382">
    <property type="entry name" value="AAA"/>
    <property type="match status" value="6"/>
</dbReference>
<reference evidence="13 14" key="1">
    <citation type="submission" date="2019-07" db="EMBL/GenBank/DDBJ databases">
        <authorList>
            <person name="Friedrich A."/>
            <person name="Schacherer J."/>
        </authorList>
    </citation>
    <scope>NUCLEOTIDE SEQUENCE [LARGE SCALE GENOMIC DNA]</scope>
</reference>
<dbReference type="InterPro" id="IPR036465">
    <property type="entry name" value="vWFA_dom_sf"/>
</dbReference>
<feature type="compositionally biased region" description="Basic and acidic residues" evidence="11">
    <location>
        <begin position="4629"/>
        <end position="4682"/>
    </location>
</feature>
<feature type="compositionally biased region" description="Basic and acidic residues" evidence="11">
    <location>
        <begin position="4558"/>
        <end position="4585"/>
    </location>
</feature>
<dbReference type="Gene3D" id="3.40.50.410">
    <property type="entry name" value="von Willebrand factor, type A domain"/>
    <property type="match status" value="1"/>
</dbReference>
<dbReference type="GO" id="GO:0016887">
    <property type="term" value="F:ATP hydrolysis activity"/>
    <property type="evidence" value="ECO:0007669"/>
    <property type="project" value="InterPro"/>
</dbReference>
<evidence type="ECO:0000256" key="1">
    <source>
        <dbReference type="ARBA" id="ARBA00004604"/>
    </source>
</evidence>
<organism evidence="13 14">
    <name type="scientific">Dekkera bruxellensis</name>
    <name type="common">Brettanomyces custersii</name>
    <dbReference type="NCBI Taxonomy" id="5007"/>
    <lineage>
        <taxon>Eukaryota</taxon>
        <taxon>Fungi</taxon>
        <taxon>Dikarya</taxon>
        <taxon>Ascomycota</taxon>
        <taxon>Saccharomycotina</taxon>
        <taxon>Pichiomycetes</taxon>
        <taxon>Pichiales</taxon>
        <taxon>Pichiaceae</taxon>
        <taxon>Brettanomyces</taxon>
    </lineage>
</organism>
<dbReference type="InterPro" id="IPR011704">
    <property type="entry name" value="ATPase_dyneun-rel_AAA"/>
</dbReference>
<dbReference type="PANTHER" id="PTHR48103">
    <property type="entry name" value="MIDASIN-RELATED"/>
    <property type="match status" value="1"/>
</dbReference>
<keyword evidence="6 10" id="KW-0547">Nucleotide-binding</keyword>
<feature type="compositionally biased region" description="Acidic residues" evidence="11">
    <location>
        <begin position="4373"/>
        <end position="4398"/>
    </location>
</feature>
<evidence type="ECO:0000256" key="9">
    <source>
        <dbReference type="ARBA" id="ARBA00023242"/>
    </source>
</evidence>
<name>A0A7D9CXF3_DEKBR</name>
<evidence type="ECO:0000256" key="10">
    <source>
        <dbReference type="PIRNR" id="PIRNR010340"/>
    </source>
</evidence>
<dbReference type="InterPro" id="IPR041190">
    <property type="entry name" value="Midasin_AAA_lid_5"/>
</dbReference>
<dbReference type="Pfam" id="PF21108">
    <property type="entry name" value="MDN1_4th"/>
    <property type="match status" value="1"/>
</dbReference>
<keyword evidence="9 10" id="KW-0539">Nucleus</keyword>
<dbReference type="InterPro" id="IPR025662">
    <property type="entry name" value="Sigma_54_int_dom_ATP-bd_1"/>
</dbReference>
<feature type="compositionally biased region" description="Acidic residues" evidence="11">
    <location>
        <begin position="4338"/>
        <end position="4366"/>
    </location>
</feature>
<dbReference type="EMBL" id="CABFWN010000003">
    <property type="protein sequence ID" value="VUG18051.1"/>
    <property type="molecule type" value="Genomic_DNA"/>
</dbReference>
<feature type="compositionally biased region" description="Acidic residues" evidence="11">
    <location>
        <begin position="4189"/>
        <end position="4228"/>
    </location>
</feature>
<dbReference type="FunFam" id="3.40.50.300:FF:000712">
    <property type="entry name" value="Midasin"/>
    <property type="match status" value="1"/>
</dbReference>
<dbReference type="SUPFAM" id="SSF52540">
    <property type="entry name" value="P-loop containing nucleoside triphosphate hydrolases"/>
    <property type="match status" value="6"/>
</dbReference>
<dbReference type="GO" id="GO:0005730">
    <property type="term" value="C:nucleolus"/>
    <property type="evidence" value="ECO:0007669"/>
    <property type="project" value="UniProtKB-SubCell"/>
</dbReference>
<protein>
    <recommendedName>
        <fullName evidence="4 10">Midasin</fullName>
    </recommendedName>
</protein>
<feature type="compositionally biased region" description="Basic and acidic residues" evidence="11">
    <location>
        <begin position="4524"/>
        <end position="4539"/>
    </location>
</feature>
<dbReference type="InterPro" id="IPR003593">
    <property type="entry name" value="AAA+_ATPase"/>
</dbReference>
<evidence type="ECO:0000256" key="5">
    <source>
        <dbReference type="ARBA" id="ARBA00022553"/>
    </source>
</evidence>
<keyword evidence="8 10" id="KW-0143">Chaperone</keyword>
<feature type="compositionally biased region" description="Acidic residues" evidence="11">
    <location>
        <begin position="4606"/>
        <end position="4628"/>
    </location>
</feature>
<evidence type="ECO:0000256" key="7">
    <source>
        <dbReference type="ARBA" id="ARBA00022840"/>
    </source>
</evidence>
<proteinExistence type="inferred from homology"/>
<evidence type="ECO:0000256" key="11">
    <source>
        <dbReference type="SAM" id="MobiDB-lite"/>
    </source>
</evidence>
<dbReference type="GO" id="GO:0000055">
    <property type="term" value="P:ribosomal large subunit export from nucleus"/>
    <property type="evidence" value="ECO:0007669"/>
    <property type="project" value="TreeGrafter"/>
</dbReference>
<dbReference type="SUPFAM" id="SSF53300">
    <property type="entry name" value="vWA-like"/>
    <property type="match status" value="1"/>
</dbReference>
<dbReference type="PIRSF" id="PIRSF010340">
    <property type="entry name" value="Midasin"/>
    <property type="match status" value="1"/>
</dbReference>
<dbReference type="InterPro" id="IPR027417">
    <property type="entry name" value="P-loop_NTPase"/>
</dbReference>
<dbReference type="Pfam" id="PF00092">
    <property type="entry name" value="VWA"/>
    <property type="match status" value="1"/>
</dbReference>
<dbReference type="GO" id="GO:0005654">
    <property type="term" value="C:nucleoplasm"/>
    <property type="evidence" value="ECO:0007669"/>
    <property type="project" value="UniProtKB-SubCell"/>
</dbReference>
<evidence type="ECO:0000256" key="3">
    <source>
        <dbReference type="ARBA" id="ARBA00007188"/>
    </source>
</evidence>
<keyword evidence="5" id="KW-0597">Phosphoprotein</keyword>
<feature type="domain" description="VWFA" evidence="12">
    <location>
        <begin position="4804"/>
        <end position="4999"/>
    </location>
</feature>
<feature type="compositionally biased region" description="Acidic residues" evidence="11">
    <location>
        <begin position="4259"/>
        <end position="4270"/>
    </location>
</feature>
<dbReference type="FunFam" id="3.40.50.300:FF:000582">
    <property type="entry name" value="Midasin"/>
    <property type="match status" value="1"/>
</dbReference>
<gene>
    <name evidence="13" type="primary">MDN1</name>
    <name evidence="13" type="ORF">DEBR0S3_01090G</name>
</gene>
<dbReference type="PROSITE" id="PS50234">
    <property type="entry name" value="VWFA"/>
    <property type="match status" value="1"/>
</dbReference>
<dbReference type="GO" id="GO:0005524">
    <property type="term" value="F:ATP binding"/>
    <property type="evidence" value="ECO:0007669"/>
    <property type="project" value="UniProtKB-KW"/>
</dbReference>
<feature type="compositionally biased region" description="Polar residues" evidence="11">
    <location>
        <begin position="4479"/>
        <end position="4490"/>
    </location>
</feature>
<feature type="compositionally biased region" description="Basic and acidic residues" evidence="11">
    <location>
        <begin position="4229"/>
        <end position="4249"/>
    </location>
</feature>
<evidence type="ECO:0000256" key="2">
    <source>
        <dbReference type="ARBA" id="ARBA00004642"/>
    </source>
</evidence>
<keyword evidence="7 10" id="KW-0067">ATP-binding</keyword>
<feature type="compositionally biased region" description="Acidic residues" evidence="11">
    <location>
        <begin position="4698"/>
        <end position="4707"/>
    </location>
</feature>
<sequence length="5010" mass="569510">MNTEGYEEVLRIDLEGSQRVFKTFQRFYPKKHIKDMFNVDRQTTNLQLIKEICINLLDDTSGMCYTFAFKPLIVELVTRLISDDSIEKDFTLQFNEHHIVKSSFIFSYIAKLIGYDRDIETLVEYFLEKNNFCFEIRQNENKISQNELQSILVSYLRIISYNREKFGRFIDSKLIHEIIFDKNCSNINRLLSIQIEASIISLSEDVKNQMIKYYVDEKNLIGSLGSEKGFNFQLFQLFEAQRLSNLTKIAPLSETFVKGPSIIEFRSEDLSVGVKIVAGILFPHIKELETQRRMNGAVIDFIPIKKSIESLRSLASYLKTSRPVLLVGAEGSGKTFLVNLMGQEIGVNTKDLVKIHLNQQTDPKLLLGTYTSGSKPGTFEWKNGVLTTAVKEGKWVLVEDIDKAPNEVLSILLGLLENKELVIPSRNEVVTAKNGFQLIATMRVTSKSGDMVVPDVIGLRLWEMLKVPELDDMDLRCILVHKFPLLDHFISVFIAMFLKIRTAYNSRKLVILNDGMPPRPASIRDLMRFCKRCNALFLAAGVRSSTDLISDQLKELLFQEALDCFTSFLSSNASIKFLCEIIGNILEIPTSRINLQMNRHTASLTIFDDSITVGRAKLKRNHIVGLHRQAKLGGYSEGSSTFSRTNHSLLLMEKIGVAVSMCEPIVLVGETGTGKTTIVQEMAKLLHKTLTVINVSQQTEVSDLLGGYKPVNAKTLALPIEEDFENLFSRSFSIKKNERFLRLLAKCFNKSQWKNVIRLWQEAYKMAKATFTVSTENDDKEMSRKKKRKLNDTDRSELLEEWHEMYGRIDNFGKQFKNIENSFVFQFVEGALVKAIKNGEWLLLDEVNLASPETLDSISDLLADEIEQRSILLSEKGDIESIKADPEFRIFACMNPATDVGKKNLPLSIRSMLTEIYVHSPDEDINDLLMIIDKYIGKYALSDEWVGNDIAELYLSSKKLANTHQIVDGANQKPQFSIRTLTRTLSYVTDIIEIYGLRRSLYEGFCMSFLTLLDEKSEKVLYPLITKYTIGRLKNANSVMKRIPPNPDPKGEDYVQFRHYWLRKGPEEPIAQDSYIITPFVEKNLLNLVRATSNSKYPILLQGPTSAGKTSMINYLAKITGHKFVRINNHEHTDLQEYLGTYVSDSTGKLSFREGVLVEALRNGYWIVLDELNLAPTDVLEALNRLLDDNRELFIPETQEVVHPHQNFMLFATQNPPGLYGGRKILSKAFRNRFLELHFDDIPQDDLEVILRERCKIAPSHAKRIVEVYRELSVQRQSTRLFEKKNSFATLRDLFRWAERDAVGYEELAANGYMLLAERVRRPEEKLIVKAALEKVMRVKLDMDAYYKKLEDKDLLNMESPVIWTKAMRRLAVLVISSLKHHEPVLLVGETGCGKTTICQLLAHYFGKQLIVVNAHQNIETSDLLGAQRPLRNRSHIQAQLIDAIKKAVEIFGVDTSSITSVTSALKMWKDHQNDENLTKESVKLVQSLQRENNTLFEWQDGPLVEAMKKGCFFLLDEISLADDSVLERLNSVLEPERMLLLAEKNSEDALVTAPDSFSFFATMNPGGDYGKKELSPALRNRFTEIWVPSMEDFDDVKQIVTAKLSPPARALSSIIVEFSRCFGNMMGAGNTGNGVISLRDILSWIQFINCCITEGFDLYKSLLQGACMVFIDSLGTHNTSFLANDERKLNDLKVSFVNKLSELTGQSLMPKYEEPVSIEITENKIVLGGFTVDRESSSDELSSFSLDAPTTAANAARVARALLVKKPILLEGSPGVGKTSLICALAKATGKNLTRINLSEQTDLIDLFGSDAPVEGGNVGEFQWRDGPFLKAMQRGDWVLLDEMNLASQSVLEGLNACLDHRGEVYIPELDRSFVNHPSFRVFAAQNPQSQGGGRKGLPKSFVNRFTVVYVDILKKHDLRLIASRLFPSVDQNIRNKLIEFISLLEYEVSVRKSWGSSGQPWEFNLRDVLRWLTLMKKTSDSYQKSAYDFYELVIRNRFRSEEDRIKCDALFESSFGPLKVRDPYFDIHPFYVQTKSCIVKRAQFVQYKQNANAIGLQCNIKPLESVLYCIEMAYPCLLVGPSGSGKTDIIKYSAGIIGAKLLEFSMNNDIDSMDILGGFEQSDPNRLLMEYANDLLSELHKEVSISEINAAKNITCDTAGYIETLLGLIETLSERSLLFEDLKNIVTILKKILLESSNSEICHTIKDMLRIMQSYNEHSSVNFRWFDSLLVRAVEKGYWLVLDNANLCNPSVLDRINSLLEMNGNLVINECSSDDGTVRTIKPHPNFRLFLTCDPKYGELSRAMRNRSVEIFLDRIDLRATSFDRECIGLEAIRDKQDSVFNRFRKLSLSTTIPKPVSCFVDPQDSSTRELAQIIDFFNAMGRVDQSEKDFVLSAISFTEHYMWDSISILLDQEASCTEFSISTTALDEYGSVTSYFKVNNIPDDALFLASENVTTNDRDLMFLTSFQPLLPTLNEYTLQSLFKDRKFAPTSESSYFVLDWLELYKLENIMQKIENRAANGRMIDLNDLEKSVAMNLGRNVKNAPTLPLHMLISHLIAFTKKSLVAGLSSSKFLKQENYFGPIFKFEEFIEQIVKVSLNVDESYLRFYQKNILQWIEDSRCLFDQGNVKLLLDSVKKFTNELELTRGLSISTIWKYCHSQYPSTEEDWEHLRQLVKVSQDFDGIVNKQSPETQNTMLELKRSFAELLVYSFKGDLTSDLLHIEKKINDEIENLKSVTGDFTSDRTQTFKSLFNNILVHWEARNILSKDDMKFHDDTINLAIMSGKSTLDLARFNLWEPFKPYPAILGSLWNEKGDDFATSLFDDGFFSLAFDCIRDSKSLPYGKMNTYMHDLQTAIKELFLKSDCILYDHLASFKQLGVNWVVWICQIHNYLLPITAKTKAQEYLTDISKDSIQKDYVMLLQNNGLSYFASIFESYMRPILLLQNNSLHSIGSSWVLFSFGLLLLYVPNLTFDPAIEGHASYRIYLSLCGKIKSIHDSFVWFRKVKFGDDQLFAETLLPNIEEYDKPEKPQVYRSKDSTAALTQEWNSFLDAYLSEDSLNELLKAAESNEETASMKVNNFEINASQFILRLRDGYNMYSDLNDILCGYIYAMKFGLQLLRESAIQSSQTVNSTLWIADPLVMSSEEQISNAFKEVQQCCRSVSTTNTDADYVYYFFLKLANVLHSESQKGDPNSVLNQSLLSLYYRWSLNSMKQEEAETVNQSIYKFKDPTVNVEEEFLELFPDAEDIVEIDSSEKVTKTNSGQDELYSKIATTYIDIFEKKNVSEKSFNDIIESAPMFLHYFQSINKSVGFGANRPSILLSVISLMSTLSKSLNENLNESEVNFYDFSFAEAKKANEVVTELEGAVKPLIEKWPEQASLQDIKRICQEFLTYPSSTPIYRTLSRVEQIFTYVTQWESYAHSGISLQHSLDKLSSIIVGWRKLELSSWSTVLEDEEKRVIKDSSKWWFYLFETLIVPTSKNNQDDEENNIKVVNALNLFISQASFGDFQFRLELLTAFSRHIMAMLPKSKLSDVLANTVSFYTMFEDNIISSINDTKKTLKKEVSDVIKLASWKDTNIDALKQSSQRSHRSLFKVIRKYREVLAQPVRPLITQGLALVSTSDVKTFDKSFISVSIDKSENIKAILSACHTWNQKSHILFDSTAANARMSNYIQEIMNDQIPRLSEFSGELLAEARHLRKETPSEATSKNKSQCAALKTRKRKLLSDTLKELRRMGLKVHLTTDITNTITSASALLVISKHLPASVKETDKYFWRVIELLPRLRNAVKNVNDEIPTGSAQRGLAAAESLLFSLVASRKMIASVCALFEYLDLWIGDISRLVNLDVSESKMISHVEDPKLDVGTAIRIVNELPGMLSLVQKSMMTASTSLKRSFDTSIFDKLCAQVQTLSFERREIYSVTDFRNLAKLQSFLYEFFCTIDDWKIHNKEVSFAADFVVQWIQESKGHAMKTEKVSDNSLDDIDKSLYSLCLDMVLSVQKIYKIREQVPMPTLEDDKWLRTLQRIIYDKYGNMLNIDSVLSKLKDSILLMKGVDCISSEIMSARISHTLVYVENYRNLVVGILSKMTSNYADLSTALYQMSTILFNISKDGFCSPEPHMDEEEDDTEKMQEGTGLGDGEGAKNNSKDVGSDEDLSEDAERDNTEQGDDEMDSDKDDAVSIEGDMAGKTESLDAEDEENSSDEKDEDDEEDEDDDSLDDEVDDIDDDDPNAIDEKMWGDEADDNSKEKKSDKLPQNSKNDDDQLEAAENEGEDPDKRNLDDTNDGDNDEAGDDEEKNDQSENEDGNEDEVAPNNDDDDDEQVDDNISDENALELPENMQLDGDENETKENEDEEEDEAMQEDEGTEDDNSSANDNGENEMDNEEPGDDEDSGLEDDAETDAVDAGKDTEEDSAASADDNDAMSIDEEGGINQDDSDEGSDNASMDDNEVPEGLEGGEEQDAGNESVDEDAAAHQQEGMKTQGADTATEQQEVNAGNYGGDSSLPQQERNSGEQESNDTKQEMNNAGPKEEQKPNLDRAHEQVNESLKQLGDALKEFHRRRQEINEATRDDLTEQKAGERPDEFQHIDDADSDDDMQAMGSANEDQIQPIDDDMAIDDDQEQDGDATEDHDEEDAKEKKELNSENLEDKSTEKDKEPNMEAGKVEDDTNSEKKNEEMHVVLGKRDDIDETIETGKNNKQDLDAENNSDSDGEEHYENLQEAETTKRERSYEEARDLWTKADESTRDLTAGLSEQLRLILEPTLATKLKGDYKTGKRLNMKRIIPYIASQFRKDKIWMRRTKPSKRQYQIMIAVDDSKSMAESQAVDIAFESISLVSKALTQLESGQLAVAKFGSDAEIVHPFEKPFTTESGIEVFRNFMFDETKTNVKALVEKSLSSFREARTYGNADLWQLQIILSDGVCEDHEELQRLVRKAREDKIMIVFVVIDCINNEESILDMNQVNYIPDSNGQLQLKVTRYLDTFPFDYYSVVHNIKELPEMLGLILRQYFSEISSV</sequence>
<evidence type="ECO:0000256" key="4">
    <source>
        <dbReference type="ARBA" id="ARBA00017143"/>
    </source>
</evidence>
<feature type="compositionally biased region" description="Acidic residues" evidence="11">
    <location>
        <begin position="4405"/>
        <end position="4466"/>
    </location>
</feature>
<keyword evidence="14" id="KW-1185">Reference proteome</keyword>
<feature type="region of interest" description="Disordered" evidence="11">
    <location>
        <begin position="4112"/>
        <end position="4726"/>
    </location>
</feature>
<dbReference type="PROSITE" id="PS00675">
    <property type="entry name" value="SIGMA54_INTERACT_1"/>
    <property type="match status" value="1"/>
</dbReference>
<dbReference type="Pfam" id="PF17865">
    <property type="entry name" value="AAA_lid_5"/>
    <property type="match status" value="1"/>
</dbReference>
<dbReference type="PANTHER" id="PTHR48103:SF2">
    <property type="entry name" value="MIDASIN"/>
    <property type="match status" value="1"/>
</dbReference>